<dbReference type="Gene3D" id="1.25.40.10">
    <property type="entry name" value="Tetratricopeptide repeat domain"/>
    <property type="match status" value="1"/>
</dbReference>
<proteinExistence type="predicted"/>
<reference evidence="2" key="1">
    <citation type="journal article" date="2014" name="Int. J. Syst. Evol. Microbiol.">
        <title>Complete genome sequence of Corynebacterium casei LMG S-19264T (=DSM 44701T), isolated from a smear-ripened cheese.</title>
        <authorList>
            <consortium name="US DOE Joint Genome Institute (JGI-PGF)"/>
            <person name="Walter F."/>
            <person name="Albersmeier A."/>
            <person name="Kalinowski J."/>
            <person name="Ruckert C."/>
        </authorList>
    </citation>
    <scope>NUCLEOTIDE SEQUENCE</scope>
    <source>
        <strain evidence="2">CGMCC 1.16012</strain>
    </source>
</reference>
<evidence type="ECO:0008006" key="4">
    <source>
        <dbReference type="Google" id="ProtNLM"/>
    </source>
</evidence>
<name>A0A917AI88_9RHOB</name>
<dbReference type="EMBL" id="BMKN01000002">
    <property type="protein sequence ID" value="GGE54768.1"/>
    <property type="molecule type" value="Genomic_DNA"/>
</dbReference>
<dbReference type="InterPro" id="IPR011990">
    <property type="entry name" value="TPR-like_helical_dom_sf"/>
</dbReference>
<feature type="signal peptide" evidence="1">
    <location>
        <begin position="1"/>
        <end position="33"/>
    </location>
</feature>
<gene>
    <name evidence="2" type="ORF">GCM10011517_23050</name>
</gene>
<organism evidence="2 3">
    <name type="scientific">Actibacterium pelagium</name>
    <dbReference type="NCBI Taxonomy" id="2029103"/>
    <lineage>
        <taxon>Bacteria</taxon>
        <taxon>Pseudomonadati</taxon>
        <taxon>Pseudomonadota</taxon>
        <taxon>Alphaproteobacteria</taxon>
        <taxon>Rhodobacterales</taxon>
        <taxon>Roseobacteraceae</taxon>
        <taxon>Actibacterium</taxon>
    </lineage>
</organism>
<dbReference type="Proteomes" id="UP000606730">
    <property type="component" value="Unassembled WGS sequence"/>
</dbReference>
<evidence type="ECO:0000256" key="1">
    <source>
        <dbReference type="SAM" id="SignalP"/>
    </source>
</evidence>
<sequence length="193" mass="21138">MRPPVLLIFTAKGCAMKHLAIILTCLFSAPTFAESDELGDLNPDELSLNRVMENIKRGQTDMTTCASGYFITKKGDHDKARALFRTCAEAGYTGAMTWMSQLDNNGLGGEYNPDAAARWDKRAADAGDPVGKFNYGINLMRGHGVKRDEAAGRALVDEAAREGLQIAKRLQGADYDLDEVTPDADNWKYAPLF</sequence>
<dbReference type="SUPFAM" id="SSF81901">
    <property type="entry name" value="HCP-like"/>
    <property type="match status" value="1"/>
</dbReference>
<keyword evidence="3" id="KW-1185">Reference proteome</keyword>
<evidence type="ECO:0000313" key="3">
    <source>
        <dbReference type="Proteomes" id="UP000606730"/>
    </source>
</evidence>
<keyword evidence="1" id="KW-0732">Signal</keyword>
<feature type="chain" id="PRO_5037342342" description="Sel1 repeat family protein" evidence="1">
    <location>
        <begin position="34"/>
        <end position="193"/>
    </location>
</feature>
<protein>
    <recommendedName>
        <fullName evidence="4">Sel1 repeat family protein</fullName>
    </recommendedName>
</protein>
<evidence type="ECO:0000313" key="2">
    <source>
        <dbReference type="EMBL" id="GGE54768.1"/>
    </source>
</evidence>
<accession>A0A917AI88</accession>
<comment type="caution">
    <text evidence="2">The sequence shown here is derived from an EMBL/GenBank/DDBJ whole genome shotgun (WGS) entry which is preliminary data.</text>
</comment>
<reference evidence="2" key="2">
    <citation type="submission" date="2020-09" db="EMBL/GenBank/DDBJ databases">
        <authorList>
            <person name="Sun Q."/>
            <person name="Zhou Y."/>
        </authorList>
    </citation>
    <scope>NUCLEOTIDE SEQUENCE</scope>
    <source>
        <strain evidence="2">CGMCC 1.16012</strain>
    </source>
</reference>
<dbReference type="AlphaFoldDB" id="A0A917AI88"/>